<gene>
    <name evidence="2" type="ORF">B0H15DRAFT_578202</name>
</gene>
<feature type="compositionally biased region" description="Basic residues" evidence="1">
    <location>
        <begin position="53"/>
        <end position="72"/>
    </location>
</feature>
<sequence length="119" mass="13348">MQTRRHRSRGLLQRGLIQALFTPGVKAATCFSPLSSLAESTCCTRSRNIRPSSPRRQHRSRPRHHLGRRRLLRPLPRPPEHIGSDTSTLQASSPLVLSLFCGSRSPAQAFLHPSNPNLR</sequence>
<name>A0AAD6XIC3_9AGAR</name>
<protein>
    <submittedName>
        <fullName evidence="2">Uncharacterized protein</fullName>
    </submittedName>
</protein>
<dbReference type="AlphaFoldDB" id="A0AAD6XIC3"/>
<evidence type="ECO:0000256" key="1">
    <source>
        <dbReference type="SAM" id="MobiDB-lite"/>
    </source>
</evidence>
<reference evidence="2" key="1">
    <citation type="submission" date="2023-03" db="EMBL/GenBank/DDBJ databases">
        <title>Massive genome expansion in bonnet fungi (Mycena s.s.) driven by repeated elements and novel gene families across ecological guilds.</title>
        <authorList>
            <consortium name="Lawrence Berkeley National Laboratory"/>
            <person name="Harder C.B."/>
            <person name="Miyauchi S."/>
            <person name="Viragh M."/>
            <person name="Kuo A."/>
            <person name="Thoen E."/>
            <person name="Andreopoulos B."/>
            <person name="Lu D."/>
            <person name="Skrede I."/>
            <person name="Drula E."/>
            <person name="Henrissat B."/>
            <person name="Morin E."/>
            <person name="Kohler A."/>
            <person name="Barry K."/>
            <person name="LaButti K."/>
            <person name="Morin E."/>
            <person name="Salamov A."/>
            <person name="Lipzen A."/>
            <person name="Mereny Z."/>
            <person name="Hegedus B."/>
            <person name="Baldrian P."/>
            <person name="Stursova M."/>
            <person name="Weitz H."/>
            <person name="Taylor A."/>
            <person name="Grigoriev I.V."/>
            <person name="Nagy L.G."/>
            <person name="Martin F."/>
            <person name="Kauserud H."/>
        </authorList>
    </citation>
    <scope>NUCLEOTIDE SEQUENCE</scope>
    <source>
        <strain evidence="2">CBHHK173m</strain>
    </source>
</reference>
<keyword evidence="3" id="KW-1185">Reference proteome</keyword>
<comment type="caution">
    <text evidence="2">The sequence shown here is derived from an EMBL/GenBank/DDBJ whole genome shotgun (WGS) entry which is preliminary data.</text>
</comment>
<dbReference type="Proteomes" id="UP001222325">
    <property type="component" value="Unassembled WGS sequence"/>
</dbReference>
<accession>A0AAD6XIC3</accession>
<evidence type="ECO:0000313" key="3">
    <source>
        <dbReference type="Proteomes" id="UP001222325"/>
    </source>
</evidence>
<dbReference type="EMBL" id="JARJCN010000079">
    <property type="protein sequence ID" value="KAJ7076656.1"/>
    <property type="molecule type" value="Genomic_DNA"/>
</dbReference>
<evidence type="ECO:0000313" key="2">
    <source>
        <dbReference type="EMBL" id="KAJ7076656.1"/>
    </source>
</evidence>
<feature type="region of interest" description="Disordered" evidence="1">
    <location>
        <begin position="42"/>
        <end position="90"/>
    </location>
</feature>
<organism evidence="2 3">
    <name type="scientific">Mycena belliarum</name>
    <dbReference type="NCBI Taxonomy" id="1033014"/>
    <lineage>
        <taxon>Eukaryota</taxon>
        <taxon>Fungi</taxon>
        <taxon>Dikarya</taxon>
        <taxon>Basidiomycota</taxon>
        <taxon>Agaricomycotina</taxon>
        <taxon>Agaricomycetes</taxon>
        <taxon>Agaricomycetidae</taxon>
        <taxon>Agaricales</taxon>
        <taxon>Marasmiineae</taxon>
        <taxon>Mycenaceae</taxon>
        <taxon>Mycena</taxon>
    </lineage>
</organism>
<proteinExistence type="predicted"/>